<dbReference type="OrthoDB" id="2413969at2759"/>
<evidence type="ECO:0000259" key="6">
    <source>
        <dbReference type="Pfam" id="PF04937"/>
    </source>
</evidence>
<proteinExistence type="predicted"/>
<keyword evidence="9" id="KW-1185">Reference proteome</keyword>
<evidence type="ECO:0000256" key="5">
    <source>
        <dbReference type="ARBA" id="ARBA00023242"/>
    </source>
</evidence>
<keyword evidence="4" id="KW-0862">Zinc</keyword>
<dbReference type="InterPro" id="IPR052035">
    <property type="entry name" value="ZnF_BED_domain_contain"/>
</dbReference>
<dbReference type="PANTHER" id="PTHR46481:SF10">
    <property type="entry name" value="ZINC FINGER BED DOMAIN-CONTAINING PROTEIN 39"/>
    <property type="match status" value="1"/>
</dbReference>
<evidence type="ECO:0000256" key="4">
    <source>
        <dbReference type="ARBA" id="ARBA00022833"/>
    </source>
</evidence>
<dbReference type="Pfam" id="PF04937">
    <property type="entry name" value="DUF659"/>
    <property type="match status" value="1"/>
</dbReference>
<dbReference type="AlphaFoldDB" id="A0A9N8W321"/>
<dbReference type="Proteomes" id="UP000789508">
    <property type="component" value="Unassembled WGS sequence"/>
</dbReference>
<dbReference type="InterPro" id="IPR007021">
    <property type="entry name" value="DUF659"/>
</dbReference>
<sequence>MTLKKKSSVKKNLGGRPPSEVWKWFLKGDESSKKGYYAATCSFCDQHWNIAKPSKLKTHLAYECQKVESDTRIKVLVSLTNDCVDSDNDMASTSTAASKKRKLENSVNIDSEYENIPTSLDKEDQINKILLKMVVCCNLPFAIVEHPFFQEYTKALRATYSIPSCWVLSNTLLDQELARVNIKVRRLLDKETNLTIAFDRWTNPTGRVLGRTEYDQSIYDYCVITEERKEFLWASKNYSGVPHHTGAFLGEEIIKVVEDIGPEKIAAIVSDNAANTRVAQRILCEKYPYILDIICVAHCINLITEDLCKHEFVRSAVRKIGIIHKYFTKSHAACQFLKDAIKILKIKGGDLKDHTKTRWSTMWDCVNSIVRLEFAFIRAPFDQPYNLRSDTPIIWWDTAQHKKEEWELQALALRLFAITPHSASCERSFSVLGWFYNQRRTNLAAERAEGMCKLHTFYITNAKQELPCYVVDMPENLLRNQLIESVTAINNESDETTDFLDTNNDNLSTEIDIDTTEVHTLSIMTDINIGLQIFNLDQKVNNEITVSPRRQTIILNSQHSDFDVETLARNMSMEIDNDVNS</sequence>
<evidence type="ECO:0000313" key="8">
    <source>
        <dbReference type="EMBL" id="CAG8473361.1"/>
    </source>
</evidence>
<dbReference type="Pfam" id="PF05699">
    <property type="entry name" value="Dimer_Tnp_hAT"/>
    <property type="match status" value="1"/>
</dbReference>
<dbReference type="InterPro" id="IPR012337">
    <property type="entry name" value="RNaseH-like_sf"/>
</dbReference>
<organism evidence="8 9">
    <name type="scientific">Ambispora leptoticha</name>
    <dbReference type="NCBI Taxonomy" id="144679"/>
    <lineage>
        <taxon>Eukaryota</taxon>
        <taxon>Fungi</taxon>
        <taxon>Fungi incertae sedis</taxon>
        <taxon>Mucoromycota</taxon>
        <taxon>Glomeromycotina</taxon>
        <taxon>Glomeromycetes</taxon>
        <taxon>Archaeosporales</taxon>
        <taxon>Ambisporaceae</taxon>
        <taxon>Ambispora</taxon>
    </lineage>
</organism>
<name>A0A9N8W321_9GLOM</name>
<comment type="subcellular location">
    <subcellularLocation>
        <location evidence="1">Nucleus</location>
    </subcellularLocation>
</comment>
<keyword evidence="2" id="KW-0479">Metal-binding</keyword>
<gene>
    <name evidence="8" type="ORF">ALEPTO_LOCUS2119</name>
</gene>
<dbReference type="SUPFAM" id="SSF53098">
    <property type="entry name" value="Ribonuclease H-like"/>
    <property type="match status" value="2"/>
</dbReference>
<reference evidence="8" key="1">
    <citation type="submission" date="2021-06" db="EMBL/GenBank/DDBJ databases">
        <authorList>
            <person name="Kallberg Y."/>
            <person name="Tangrot J."/>
            <person name="Rosling A."/>
        </authorList>
    </citation>
    <scope>NUCLEOTIDE SEQUENCE</scope>
    <source>
        <strain evidence="8">FL130A</strain>
    </source>
</reference>
<evidence type="ECO:0000259" key="7">
    <source>
        <dbReference type="Pfam" id="PF05699"/>
    </source>
</evidence>
<keyword evidence="3" id="KW-0863">Zinc-finger</keyword>
<evidence type="ECO:0000256" key="1">
    <source>
        <dbReference type="ARBA" id="ARBA00004123"/>
    </source>
</evidence>
<dbReference type="GO" id="GO:0005634">
    <property type="term" value="C:nucleus"/>
    <property type="evidence" value="ECO:0007669"/>
    <property type="project" value="UniProtKB-SubCell"/>
</dbReference>
<dbReference type="PANTHER" id="PTHR46481">
    <property type="entry name" value="ZINC FINGER BED DOMAIN-CONTAINING PROTEIN 4"/>
    <property type="match status" value="1"/>
</dbReference>
<evidence type="ECO:0000256" key="3">
    <source>
        <dbReference type="ARBA" id="ARBA00022771"/>
    </source>
</evidence>
<accession>A0A9N8W321</accession>
<dbReference type="GO" id="GO:0008270">
    <property type="term" value="F:zinc ion binding"/>
    <property type="evidence" value="ECO:0007669"/>
    <property type="project" value="UniProtKB-KW"/>
</dbReference>
<dbReference type="InterPro" id="IPR008906">
    <property type="entry name" value="HATC_C_dom"/>
</dbReference>
<comment type="caution">
    <text evidence="8">The sequence shown here is derived from an EMBL/GenBank/DDBJ whole genome shotgun (WGS) entry which is preliminary data.</text>
</comment>
<dbReference type="EMBL" id="CAJVPS010000283">
    <property type="protein sequence ID" value="CAG8473361.1"/>
    <property type="molecule type" value="Genomic_DNA"/>
</dbReference>
<evidence type="ECO:0000313" key="9">
    <source>
        <dbReference type="Proteomes" id="UP000789508"/>
    </source>
</evidence>
<feature type="domain" description="DUF659" evidence="6">
    <location>
        <begin position="166"/>
        <end position="319"/>
    </location>
</feature>
<dbReference type="GO" id="GO:0046983">
    <property type="term" value="F:protein dimerization activity"/>
    <property type="evidence" value="ECO:0007669"/>
    <property type="project" value="InterPro"/>
</dbReference>
<evidence type="ECO:0000256" key="2">
    <source>
        <dbReference type="ARBA" id="ARBA00022723"/>
    </source>
</evidence>
<keyword evidence="5" id="KW-0539">Nucleus</keyword>
<feature type="domain" description="HAT C-terminal dimerisation" evidence="7">
    <location>
        <begin position="392"/>
        <end position="448"/>
    </location>
</feature>
<protein>
    <submittedName>
        <fullName evidence="8">4581_t:CDS:1</fullName>
    </submittedName>
</protein>